<feature type="compositionally biased region" description="Low complexity" evidence="7">
    <location>
        <begin position="72"/>
        <end position="84"/>
    </location>
</feature>
<accession>A0AAW1XEL2</accession>
<feature type="compositionally biased region" description="Basic and acidic residues" evidence="7">
    <location>
        <begin position="239"/>
        <end position="255"/>
    </location>
</feature>
<dbReference type="EMBL" id="JBEDUW010000004">
    <property type="protein sequence ID" value="KAK9934824.1"/>
    <property type="molecule type" value="Genomic_DNA"/>
</dbReference>
<dbReference type="PROSITE" id="PS51370">
    <property type="entry name" value="R"/>
    <property type="match status" value="1"/>
</dbReference>
<feature type="compositionally biased region" description="Low complexity" evidence="7">
    <location>
        <begin position="8"/>
        <end position="24"/>
    </location>
</feature>
<evidence type="ECO:0000256" key="5">
    <source>
        <dbReference type="ARBA" id="ARBA00023163"/>
    </source>
</evidence>
<evidence type="ECO:0000313" key="10">
    <source>
        <dbReference type="EMBL" id="KAK9934824.1"/>
    </source>
</evidence>
<keyword evidence="11" id="KW-1185">Reference proteome</keyword>
<dbReference type="GO" id="GO:0043565">
    <property type="term" value="F:sequence-specific DNA binding"/>
    <property type="evidence" value="ECO:0007669"/>
    <property type="project" value="TreeGrafter"/>
</dbReference>
<comment type="caution">
    <text evidence="10">The sequence shown here is derived from an EMBL/GenBank/DDBJ whole genome shotgun (WGS) entry which is preliminary data.</text>
</comment>
<keyword evidence="4" id="KW-0238">DNA-binding</keyword>
<reference evidence="10 11" key="1">
    <citation type="journal article" date="2023" name="G3 (Bethesda)">
        <title>A chromosome-length genome assembly and annotation of blackberry (Rubus argutus, cv. 'Hillquist').</title>
        <authorList>
            <person name="Bruna T."/>
            <person name="Aryal R."/>
            <person name="Dudchenko O."/>
            <person name="Sargent D.J."/>
            <person name="Mead D."/>
            <person name="Buti M."/>
            <person name="Cavallini A."/>
            <person name="Hytonen T."/>
            <person name="Andres J."/>
            <person name="Pham M."/>
            <person name="Weisz D."/>
            <person name="Mascagni F."/>
            <person name="Usai G."/>
            <person name="Natali L."/>
            <person name="Bassil N."/>
            <person name="Fernandez G.E."/>
            <person name="Lomsadze A."/>
            <person name="Armour M."/>
            <person name="Olukolu B."/>
            <person name="Poorten T."/>
            <person name="Britton C."/>
            <person name="Davik J."/>
            <person name="Ashrafi H."/>
            <person name="Aiden E.L."/>
            <person name="Borodovsky M."/>
            <person name="Worthington M."/>
        </authorList>
    </citation>
    <scope>NUCLEOTIDE SEQUENCE [LARGE SCALE GENOMIC DNA]</scope>
    <source>
        <strain evidence="10">PI 553951</strain>
    </source>
</reference>
<evidence type="ECO:0000256" key="2">
    <source>
        <dbReference type="ARBA" id="ARBA00022473"/>
    </source>
</evidence>
<dbReference type="InterPro" id="IPR017888">
    <property type="entry name" value="CYC/TB1_R_domain"/>
</dbReference>
<dbReference type="PANTHER" id="PTHR31072">
    <property type="entry name" value="TRANSCRIPTION FACTOR TCP4-RELATED"/>
    <property type="match status" value="1"/>
</dbReference>
<dbReference type="Pfam" id="PF03634">
    <property type="entry name" value="TCP"/>
    <property type="match status" value="1"/>
</dbReference>
<keyword evidence="5" id="KW-0804">Transcription</keyword>
<evidence type="ECO:0000256" key="7">
    <source>
        <dbReference type="SAM" id="MobiDB-lite"/>
    </source>
</evidence>
<feature type="region of interest" description="Disordered" evidence="7">
    <location>
        <begin position="218"/>
        <end position="255"/>
    </location>
</feature>
<feature type="compositionally biased region" description="Basic residues" evidence="7">
    <location>
        <begin position="104"/>
        <end position="126"/>
    </location>
</feature>
<keyword evidence="2" id="KW-0217">Developmental protein</keyword>
<sequence length="255" mass="28390">MYPPLSSNTTTTTNDENPGTNSSSRPHHHHHHPHSFNYNSTFLEDHDGVILSYLLSQQQFPMVDGGGADATSNSSQHQAAQSSAEISVAASNQALMEEKIPIISKKKKKAAAPRKRTSGKKDRHSKICTAQGPRDRRMRLSLQVAQKFFDLQDMLGFDKASKTIDWLFTKSKSAIKELKQHLILPRTIGTAKYSTSTESSEVVSKTMKTHCAVEGESSIGGMARDPKKNMRNLRMVAKGSRDEARARARERTREK</sequence>
<evidence type="ECO:0000259" key="8">
    <source>
        <dbReference type="PROSITE" id="PS51369"/>
    </source>
</evidence>
<feature type="compositionally biased region" description="Basic residues" evidence="7">
    <location>
        <begin position="25"/>
        <end position="34"/>
    </location>
</feature>
<feature type="domain" description="R" evidence="9">
    <location>
        <begin position="238"/>
        <end position="255"/>
    </location>
</feature>
<dbReference type="PROSITE" id="PS51369">
    <property type="entry name" value="TCP"/>
    <property type="match status" value="1"/>
</dbReference>
<dbReference type="Proteomes" id="UP001457282">
    <property type="component" value="Unassembled WGS sequence"/>
</dbReference>
<dbReference type="AlphaFoldDB" id="A0AAW1XEL2"/>
<feature type="region of interest" description="Disordered" evidence="7">
    <location>
        <begin position="104"/>
        <end position="127"/>
    </location>
</feature>
<dbReference type="InterPro" id="IPR017887">
    <property type="entry name" value="TF_TCP_subgr"/>
</dbReference>
<dbReference type="GO" id="GO:0003700">
    <property type="term" value="F:DNA-binding transcription factor activity"/>
    <property type="evidence" value="ECO:0007669"/>
    <property type="project" value="InterPro"/>
</dbReference>
<evidence type="ECO:0000256" key="3">
    <source>
        <dbReference type="ARBA" id="ARBA00023015"/>
    </source>
</evidence>
<dbReference type="InterPro" id="IPR005333">
    <property type="entry name" value="Transcription_factor_TCP"/>
</dbReference>
<evidence type="ECO:0000259" key="9">
    <source>
        <dbReference type="PROSITE" id="PS51370"/>
    </source>
</evidence>
<dbReference type="PANTHER" id="PTHR31072:SF87">
    <property type="entry name" value="TRANSCRIPTION FACTOR TCP12"/>
    <property type="match status" value="1"/>
</dbReference>
<proteinExistence type="predicted"/>
<keyword evidence="6" id="KW-0539">Nucleus</keyword>
<evidence type="ECO:0000256" key="6">
    <source>
        <dbReference type="ARBA" id="ARBA00023242"/>
    </source>
</evidence>
<evidence type="ECO:0000313" key="11">
    <source>
        <dbReference type="Proteomes" id="UP001457282"/>
    </source>
</evidence>
<keyword evidence="3" id="KW-0805">Transcription regulation</keyword>
<dbReference type="GO" id="GO:0005634">
    <property type="term" value="C:nucleus"/>
    <property type="evidence" value="ECO:0007669"/>
    <property type="project" value="UniProtKB-SubCell"/>
</dbReference>
<feature type="region of interest" description="Disordered" evidence="7">
    <location>
        <begin position="65"/>
        <end position="85"/>
    </location>
</feature>
<name>A0AAW1XEL2_RUBAR</name>
<organism evidence="10 11">
    <name type="scientific">Rubus argutus</name>
    <name type="common">Southern blackberry</name>
    <dbReference type="NCBI Taxonomy" id="59490"/>
    <lineage>
        <taxon>Eukaryota</taxon>
        <taxon>Viridiplantae</taxon>
        <taxon>Streptophyta</taxon>
        <taxon>Embryophyta</taxon>
        <taxon>Tracheophyta</taxon>
        <taxon>Spermatophyta</taxon>
        <taxon>Magnoliopsida</taxon>
        <taxon>eudicotyledons</taxon>
        <taxon>Gunneridae</taxon>
        <taxon>Pentapetalae</taxon>
        <taxon>rosids</taxon>
        <taxon>fabids</taxon>
        <taxon>Rosales</taxon>
        <taxon>Rosaceae</taxon>
        <taxon>Rosoideae</taxon>
        <taxon>Rosoideae incertae sedis</taxon>
        <taxon>Rubus</taxon>
    </lineage>
</organism>
<comment type="subcellular location">
    <subcellularLocation>
        <location evidence="1">Nucleus</location>
    </subcellularLocation>
</comment>
<protein>
    <submittedName>
        <fullName evidence="10">Uncharacterized protein</fullName>
    </submittedName>
</protein>
<feature type="domain" description="TCP" evidence="8">
    <location>
        <begin position="120"/>
        <end position="178"/>
    </location>
</feature>
<evidence type="ECO:0000256" key="4">
    <source>
        <dbReference type="ARBA" id="ARBA00023125"/>
    </source>
</evidence>
<gene>
    <name evidence="10" type="ORF">M0R45_021953</name>
</gene>
<dbReference type="GO" id="GO:2000032">
    <property type="term" value="P:regulation of secondary shoot formation"/>
    <property type="evidence" value="ECO:0007669"/>
    <property type="project" value="TreeGrafter"/>
</dbReference>
<evidence type="ECO:0000256" key="1">
    <source>
        <dbReference type="ARBA" id="ARBA00004123"/>
    </source>
</evidence>
<feature type="region of interest" description="Disordered" evidence="7">
    <location>
        <begin position="1"/>
        <end position="39"/>
    </location>
</feature>